<gene>
    <name evidence="6" type="primary">truB_5</name>
    <name evidence="6" type="ORF">SDC9_12040</name>
</gene>
<feature type="domain" description="Pseudouridine synthase II N-terminal" evidence="4">
    <location>
        <begin position="25"/>
        <end position="173"/>
    </location>
</feature>
<dbReference type="SUPFAM" id="SSF55120">
    <property type="entry name" value="Pseudouridine synthase"/>
    <property type="match status" value="1"/>
</dbReference>
<evidence type="ECO:0000256" key="3">
    <source>
        <dbReference type="ARBA" id="ARBA00023235"/>
    </source>
</evidence>
<dbReference type="PANTHER" id="PTHR13767">
    <property type="entry name" value="TRNA-PSEUDOURIDINE SYNTHASE"/>
    <property type="match status" value="1"/>
</dbReference>
<evidence type="ECO:0000256" key="1">
    <source>
        <dbReference type="ARBA" id="ARBA00012787"/>
    </source>
</evidence>
<accession>A0A644TIV5</accession>
<evidence type="ECO:0000256" key="2">
    <source>
        <dbReference type="ARBA" id="ARBA00022694"/>
    </source>
</evidence>
<dbReference type="GO" id="GO:1990481">
    <property type="term" value="P:mRNA pseudouridine synthesis"/>
    <property type="evidence" value="ECO:0007669"/>
    <property type="project" value="TreeGrafter"/>
</dbReference>
<dbReference type="EMBL" id="VSSQ01000032">
    <property type="protein sequence ID" value="MPL66367.1"/>
    <property type="molecule type" value="Genomic_DNA"/>
</dbReference>
<dbReference type="Pfam" id="PF01509">
    <property type="entry name" value="TruB_N"/>
    <property type="match status" value="1"/>
</dbReference>
<evidence type="ECO:0000313" key="6">
    <source>
        <dbReference type="EMBL" id="MPL66367.1"/>
    </source>
</evidence>
<dbReference type="CDD" id="cd02573">
    <property type="entry name" value="PseudoU_synth_EcTruB"/>
    <property type="match status" value="1"/>
</dbReference>
<dbReference type="GO" id="GO:0003723">
    <property type="term" value="F:RNA binding"/>
    <property type="evidence" value="ECO:0007669"/>
    <property type="project" value="InterPro"/>
</dbReference>
<evidence type="ECO:0000259" key="4">
    <source>
        <dbReference type="Pfam" id="PF01509"/>
    </source>
</evidence>
<keyword evidence="2" id="KW-0819">tRNA processing</keyword>
<dbReference type="GO" id="GO:0006400">
    <property type="term" value="P:tRNA modification"/>
    <property type="evidence" value="ECO:0007669"/>
    <property type="project" value="TreeGrafter"/>
</dbReference>
<protein>
    <recommendedName>
        <fullName evidence="1">tRNA pseudouridine(55) synthase</fullName>
        <ecNumber evidence="1">5.4.99.25</ecNumber>
    </recommendedName>
</protein>
<dbReference type="Gene3D" id="3.30.2350.10">
    <property type="entry name" value="Pseudouridine synthase"/>
    <property type="match status" value="1"/>
</dbReference>
<dbReference type="HAMAP" id="MF_01080">
    <property type="entry name" value="TruB_bact"/>
    <property type="match status" value="1"/>
</dbReference>
<dbReference type="AlphaFoldDB" id="A0A644TIV5"/>
<proteinExistence type="inferred from homology"/>
<feature type="domain" description="tRNA pseudouridylate synthase B C-terminal" evidence="5">
    <location>
        <begin position="174"/>
        <end position="203"/>
    </location>
</feature>
<sequence>MSAIGYLLFDKPARVTSFTALKAIRKAYPDSKVGHSGTLDSFATGLLIVLVGQYSRLAPWFLGLDKVYKASFRFGTGTDTLDPVGKEDSRGPIPGEDDIRNSLARFVGTIEQIPPRYSALHVKGQRASDLALRGQDFQLKARPVTIHSLELQRYDAAEGKGEFRIHCSSGTYVRALARDIARACGTCAHVSALRRTRVGPFSIGQIDNDPGFPLHAIDPDTASALGLGILRLGKDQIPLFSNGQTALLAELGASCGMDRDLAVFGPDSRFHGIVRNSQGGLSFGPVLSPRREGE</sequence>
<dbReference type="InterPro" id="IPR020103">
    <property type="entry name" value="PsdUridine_synth_cat_dom_sf"/>
</dbReference>
<dbReference type="PANTHER" id="PTHR13767:SF2">
    <property type="entry name" value="PSEUDOURIDYLATE SYNTHASE TRUB1"/>
    <property type="match status" value="1"/>
</dbReference>
<dbReference type="NCBIfam" id="TIGR00431">
    <property type="entry name" value="TruB"/>
    <property type="match status" value="1"/>
</dbReference>
<evidence type="ECO:0000259" key="5">
    <source>
        <dbReference type="Pfam" id="PF16198"/>
    </source>
</evidence>
<keyword evidence="3 6" id="KW-0413">Isomerase</keyword>
<name>A0A644TIV5_9ZZZZ</name>
<dbReference type="InterPro" id="IPR002501">
    <property type="entry name" value="PsdUridine_synth_N"/>
</dbReference>
<dbReference type="GO" id="GO:0160148">
    <property type="term" value="F:tRNA pseudouridine(55) synthase activity"/>
    <property type="evidence" value="ECO:0007669"/>
    <property type="project" value="UniProtKB-EC"/>
</dbReference>
<dbReference type="InterPro" id="IPR014780">
    <property type="entry name" value="tRNA_psdUridine_synth_TruB"/>
</dbReference>
<dbReference type="Pfam" id="PF16198">
    <property type="entry name" value="TruB_C_2"/>
    <property type="match status" value="1"/>
</dbReference>
<dbReference type="InterPro" id="IPR032819">
    <property type="entry name" value="TruB_C"/>
</dbReference>
<organism evidence="6">
    <name type="scientific">bioreactor metagenome</name>
    <dbReference type="NCBI Taxonomy" id="1076179"/>
    <lineage>
        <taxon>unclassified sequences</taxon>
        <taxon>metagenomes</taxon>
        <taxon>ecological metagenomes</taxon>
    </lineage>
</organism>
<reference evidence="6" key="1">
    <citation type="submission" date="2019-08" db="EMBL/GenBank/DDBJ databases">
        <authorList>
            <person name="Kucharzyk K."/>
            <person name="Murdoch R.W."/>
            <person name="Higgins S."/>
            <person name="Loffler F."/>
        </authorList>
    </citation>
    <scope>NUCLEOTIDE SEQUENCE</scope>
</reference>
<comment type="caution">
    <text evidence="6">The sequence shown here is derived from an EMBL/GenBank/DDBJ whole genome shotgun (WGS) entry which is preliminary data.</text>
</comment>
<dbReference type="EC" id="5.4.99.25" evidence="1"/>